<evidence type="ECO:0000256" key="2">
    <source>
        <dbReference type="SAM" id="Phobius"/>
    </source>
</evidence>
<keyword evidence="2" id="KW-1133">Transmembrane helix</keyword>
<protein>
    <submittedName>
        <fullName evidence="3">Oidioi.mRNA.OKI2018_I69.PAR.g8748.t1.cds</fullName>
    </submittedName>
</protein>
<keyword evidence="2" id="KW-0812">Transmembrane</keyword>
<sequence>MTPAGCEKPSESETPLSRECLMTMSLLALAGLTIAFSFFCVFRSACKRTSSRDEERFRRSGDFLLSNETVVEIHEPAENEIQPTAPMDFSVDKPPSYDDAMAKA</sequence>
<accession>A0ABN7RNC4</accession>
<name>A0ABN7RNC4_OIKDI</name>
<evidence type="ECO:0000256" key="1">
    <source>
        <dbReference type="SAM" id="MobiDB-lite"/>
    </source>
</evidence>
<evidence type="ECO:0000313" key="4">
    <source>
        <dbReference type="Proteomes" id="UP001158576"/>
    </source>
</evidence>
<organism evidence="3 4">
    <name type="scientific">Oikopleura dioica</name>
    <name type="common">Tunicate</name>
    <dbReference type="NCBI Taxonomy" id="34765"/>
    <lineage>
        <taxon>Eukaryota</taxon>
        <taxon>Metazoa</taxon>
        <taxon>Chordata</taxon>
        <taxon>Tunicata</taxon>
        <taxon>Appendicularia</taxon>
        <taxon>Copelata</taxon>
        <taxon>Oikopleuridae</taxon>
        <taxon>Oikopleura</taxon>
    </lineage>
</organism>
<keyword evidence="2" id="KW-0472">Membrane</keyword>
<evidence type="ECO:0000313" key="3">
    <source>
        <dbReference type="EMBL" id="CAG5077540.1"/>
    </source>
</evidence>
<keyword evidence="4" id="KW-1185">Reference proteome</keyword>
<reference evidence="3 4" key="1">
    <citation type="submission" date="2021-04" db="EMBL/GenBank/DDBJ databases">
        <authorList>
            <person name="Bliznina A."/>
        </authorList>
    </citation>
    <scope>NUCLEOTIDE SEQUENCE [LARGE SCALE GENOMIC DNA]</scope>
</reference>
<dbReference type="EMBL" id="OU015568">
    <property type="protein sequence ID" value="CAG5077540.1"/>
    <property type="molecule type" value="Genomic_DNA"/>
</dbReference>
<feature type="region of interest" description="Disordered" evidence="1">
    <location>
        <begin position="77"/>
        <end position="104"/>
    </location>
</feature>
<dbReference type="Proteomes" id="UP001158576">
    <property type="component" value="Chromosome PAR"/>
</dbReference>
<feature type="transmembrane region" description="Helical" evidence="2">
    <location>
        <begin position="21"/>
        <end position="42"/>
    </location>
</feature>
<proteinExistence type="predicted"/>
<gene>
    <name evidence="3" type="ORF">OKIOD_LOCUS306</name>
</gene>